<accession>A0AAV0WDH2</accession>
<gene>
    <name evidence="1" type="ORF">MEUPH1_LOCUS9977</name>
</gene>
<reference evidence="1 2" key="1">
    <citation type="submission" date="2023-01" db="EMBL/GenBank/DDBJ databases">
        <authorList>
            <person name="Whitehead M."/>
        </authorList>
    </citation>
    <scope>NUCLEOTIDE SEQUENCE [LARGE SCALE GENOMIC DNA]</scope>
</reference>
<protein>
    <recommendedName>
        <fullName evidence="3">MULE transposase domain-containing protein</fullName>
    </recommendedName>
</protein>
<organism evidence="1 2">
    <name type="scientific">Macrosiphum euphorbiae</name>
    <name type="common">potato aphid</name>
    <dbReference type="NCBI Taxonomy" id="13131"/>
    <lineage>
        <taxon>Eukaryota</taxon>
        <taxon>Metazoa</taxon>
        <taxon>Ecdysozoa</taxon>
        <taxon>Arthropoda</taxon>
        <taxon>Hexapoda</taxon>
        <taxon>Insecta</taxon>
        <taxon>Pterygota</taxon>
        <taxon>Neoptera</taxon>
        <taxon>Paraneoptera</taxon>
        <taxon>Hemiptera</taxon>
        <taxon>Sternorrhyncha</taxon>
        <taxon>Aphidomorpha</taxon>
        <taxon>Aphidoidea</taxon>
        <taxon>Aphididae</taxon>
        <taxon>Macrosiphini</taxon>
        <taxon>Macrosiphum</taxon>
    </lineage>
</organism>
<sequence length="130" mass="15229">MTNFALYIYYKQQDELDQQFSNLKKDDFLLIIINYYGHDVICTDETHGMNSHHFNLTTLLVLDDMREGFPCAFMISNHINEAVLTIFYSKIKSLTGQLQPNVFISDMAESFFYAWIVEMKSPKHRLADIC</sequence>
<proteinExistence type="predicted"/>
<comment type="caution">
    <text evidence="1">The sequence shown here is derived from an EMBL/GenBank/DDBJ whole genome shotgun (WGS) entry which is preliminary data.</text>
</comment>
<dbReference type="Proteomes" id="UP001160148">
    <property type="component" value="Unassembled WGS sequence"/>
</dbReference>
<dbReference type="AlphaFoldDB" id="A0AAV0WDH2"/>
<evidence type="ECO:0000313" key="1">
    <source>
        <dbReference type="EMBL" id="CAI6353915.1"/>
    </source>
</evidence>
<dbReference type="EMBL" id="CARXXK010000002">
    <property type="protein sequence ID" value="CAI6353915.1"/>
    <property type="molecule type" value="Genomic_DNA"/>
</dbReference>
<name>A0AAV0WDH2_9HEMI</name>
<evidence type="ECO:0000313" key="2">
    <source>
        <dbReference type="Proteomes" id="UP001160148"/>
    </source>
</evidence>
<evidence type="ECO:0008006" key="3">
    <source>
        <dbReference type="Google" id="ProtNLM"/>
    </source>
</evidence>
<keyword evidence="2" id="KW-1185">Reference proteome</keyword>